<dbReference type="EMBL" id="FOSN01000030">
    <property type="protein sequence ID" value="SFK85187.1"/>
    <property type="molecule type" value="Genomic_DNA"/>
</dbReference>
<name>A0A1I4CY97_9HYPH</name>
<evidence type="ECO:0008006" key="4">
    <source>
        <dbReference type="Google" id="ProtNLM"/>
    </source>
</evidence>
<evidence type="ECO:0000313" key="2">
    <source>
        <dbReference type="EMBL" id="SFK85187.1"/>
    </source>
</evidence>
<dbReference type="STRING" id="1612308.SAMN05444581_1306"/>
<feature type="compositionally biased region" description="Basic and acidic residues" evidence="1">
    <location>
        <begin position="33"/>
        <end position="48"/>
    </location>
</feature>
<protein>
    <recommendedName>
        <fullName evidence="4">DUF1236 domain-containing protein</fullName>
    </recommendedName>
</protein>
<dbReference type="Gene3D" id="3.10.450.160">
    <property type="entry name" value="inner membrane protein cigr"/>
    <property type="match status" value="1"/>
</dbReference>
<feature type="compositionally biased region" description="Basic and acidic residues" evidence="1">
    <location>
        <begin position="56"/>
        <end position="69"/>
    </location>
</feature>
<feature type="region of interest" description="Disordered" evidence="1">
    <location>
        <begin position="1"/>
        <end position="84"/>
    </location>
</feature>
<dbReference type="AlphaFoldDB" id="A0A1I4CY97"/>
<proteinExistence type="predicted"/>
<dbReference type="Proteomes" id="UP000198755">
    <property type="component" value="Unassembled WGS sequence"/>
</dbReference>
<organism evidence="2 3">
    <name type="scientific">Methylocapsa palsarum</name>
    <dbReference type="NCBI Taxonomy" id="1612308"/>
    <lineage>
        <taxon>Bacteria</taxon>
        <taxon>Pseudomonadati</taxon>
        <taxon>Pseudomonadota</taxon>
        <taxon>Alphaproteobacteria</taxon>
        <taxon>Hyphomicrobiales</taxon>
        <taxon>Beijerinckiaceae</taxon>
        <taxon>Methylocapsa</taxon>
    </lineage>
</organism>
<dbReference type="InterPro" id="IPR009642">
    <property type="entry name" value="DUF1236"/>
</dbReference>
<accession>A0A1I4CY97</accession>
<feature type="compositionally biased region" description="Basic and acidic residues" evidence="1">
    <location>
        <begin position="1"/>
        <end position="21"/>
    </location>
</feature>
<dbReference type="Pfam" id="PF06823">
    <property type="entry name" value="DUF1236"/>
    <property type="match status" value="1"/>
</dbReference>
<gene>
    <name evidence="2" type="ORF">SAMN05444581_1306</name>
</gene>
<evidence type="ECO:0000313" key="3">
    <source>
        <dbReference type="Proteomes" id="UP000198755"/>
    </source>
</evidence>
<keyword evidence="3" id="KW-1185">Reference proteome</keyword>
<sequence length="162" mass="17902">MGRSETTPRAEEKAMPRKQGDKQTMGVGQGREGNAEQARERAERKDRTGINGAPNARDEANGRRGEIESTGRSVARGNITPEMRTRVRSEIPNIQVRSAPDLNVDVRVGGVLPRTVTEYWEPIPADIVTIVPEWRAYRIVKVGGEILVIDPDTFEIVDVLSG</sequence>
<reference evidence="2 3" key="1">
    <citation type="submission" date="2016-10" db="EMBL/GenBank/DDBJ databases">
        <authorList>
            <person name="de Groot N.N."/>
        </authorList>
    </citation>
    <scope>NUCLEOTIDE SEQUENCE [LARGE SCALE GENOMIC DNA]</scope>
    <source>
        <strain evidence="2 3">NE2</strain>
    </source>
</reference>
<evidence type="ECO:0000256" key="1">
    <source>
        <dbReference type="SAM" id="MobiDB-lite"/>
    </source>
</evidence>